<organism evidence="2 3">
    <name type="scientific">Sphingobacterium arenae</name>
    <dbReference type="NCBI Taxonomy" id="1280598"/>
    <lineage>
        <taxon>Bacteria</taxon>
        <taxon>Pseudomonadati</taxon>
        <taxon>Bacteroidota</taxon>
        <taxon>Sphingobacteriia</taxon>
        <taxon>Sphingobacteriales</taxon>
        <taxon>Sphingobacteriaceae</taxon>
        <taxon>Sphingobacterium</taxon>
    </lineage>
</organism>
<accession>A0ABR7Y2V6</accession>
<comment type="caution">
    <text evidence="2">The sequence shown here is derived from an EMBL/GenBank/DDBJ whole genome shotgun (WGS) entry which is preliminary data.</text>
</comment>
<evidence type="ECO:0000313" key="3">
    <source>
        <dbReference type="Proteomes" id="UP000606494"/>
    </source>
</evidence>
<name>A0ABR7Y2V6_9SPHI</name>
<feature type="chain" id="PRO_5046855719" description="ZU5 domain-containing protein" evidence="1">
    <location>
        <begin position="22"/>
        <end position="444"/>
    </location>
</feature>
<proteinExistence type="predicted"/>
<evidence type="ECO:0000313" key="2">
    <source>
        <dbReference type="EMBL" id="MBD1425632.1"/>
    </source>
</evidence>
<sequence length="444" mass="48251">MNSLKLTVYRFVFMLPFLLAASCNKDAPLTEEPDPVFGEPVVKPKGQPVGDAVSATIGPNGGVLLYGDMVRMEIPPGAVDELTTFGIRPISNTLDEASSNPAFRLTPEGTRFNKPVRISFLYDPDAEGNPTTRMVAFQRRDGVWCGNSTELNASQRRLTVETTHFSDWVWFDLLSLRKDKETVGAGETVNLKLLEQVLAELIPANHIDSVPLAAMDDIGFSKDLTVSGWKIISGPGSLSPKINTNMVHGDAVYTAPTTIERATDVEIQVEVESKNGYISDRSAPGGRRKLGKLILLTTIRLVPENFVQLIVNGVERDLSKTGNDAKLVNGSVYIRLGGEESPISLTLQCFGTGAGTYPGGTDSGKAVLYYTTYNGGERRNAVSFYRTCENDHVFNGTATLTDVGQYIEGSFSGLIFPMDVQNCEVPPSTTVMFNFKISSVSPSR</sequence>
<reference evidence="2 3" key="1">
    <citation type="submission" date="2020-08" db="EMBL/GenBank/DDBJ databases">
        <title>Sphingobacterium sp. DN00404 isolated from aquaculture water.</title>
        <authorList>
            <person name="Zhang M."/>
        </authorList>
    </citation>
    <scope>NUCLEOTIDE SEQUENCE [LARGE SCALE GENOMIC DNA]</scope>
    <source>
        <strain evidence="2 3">KCTC 32294</strain>
    </source>
</reference>
<evidence type="ECO:0000256" key="1">
    <source>
        <dbReference type="SAM" id="SignalP"/>
    </source>
</evidence>
<keyword evidence="1" id="KW-0732">Signal</keyword>
<protein>
    <recommendedName>
        <fullName evidence="4">ZU5 domain-containing protein</fullName>
    </recommendedName>
</protein>
<dbReference type="Proteomes" id="UP000606494">
    <property type="component" value="Unassembled WGS sequence"/>
</dbReference>
<keyword evidence="3" id="KW-1185">Reference proteome</keyword>
<dbReference type="Gene3D" id="2.60.220.30">
    <property type="match status" value="1"/>
</dbReference>
<feature type="signal peptide" evidence="1">
    <location>
        <begin position="1"/>
        <end position="21"/>
    </location>
</feature>
<dbReference type="PROSITE" id="PS51257">
    <property type="entry name" value="PROKAR_LIPOPROTEIN"/>
    <property type="match status" value="1"/>
</dbReference>
<dbReference type="RefSeq" id="WP_190308781.1">
    <property type="nucleotide sequence ID" value="NZ_JACNYK010000002.1"/>
</dbReference>
<gene>
    <name evidence="2" type="ORF">H8B17_08570</name>
</gene>
<evidence type="ECO:0008006" key="4">
    <source>
        <dbReference type="Google" id="ProtNLM"/>
    </source>
</evidence>
<dbReference type="EMBL" id="JACNYK010000002">
    <property type="protein sequence ID" value="MBD1425632.1"/>
    <property type="molecule type" value="Genomic_DNA"/>
</dbReference>